<dbReference type="GO" id="GO:0005886">
    <property type="term" value="C:plasma membrane"/>
    <property type="evidence" value="ECO:0007669"/>
    <property type="project" value="TreeGrafter"/>
</dbReference>
<evidence type="ECO:0000256" key="1">
    <source>
        <dbReference type="SAM" id="Coils"/>
    </source>
</evidence>
<feature type="transmembrane region" description="Helical" evidence="2">
    <location>
        <begin position="388"/>
        <end position="408"/>
    </location>
</feature>
<keyword evidence="2" id="KW-0812">Transmembrane</keyword>
<sequence>MSTEITNPSGANLTTGERSKAVTESLKRFARIARQSDRKQGIRAYRTHVKRDPVIPLLFLLVFVLPTLTMVGYLYLVASDRYVTEARFALRPALGNVDKVQSEKTGEDSSLPKQMIIQDTIITANYIDSRQMVETLEKQLPVREMFTRDSIDMFSRGPQDAPIERFMRYWSKRVATSIDTHSGIVTLTVSAFDPEESYKLAQALLAESERKMNELSIRARNAAVGETNRELAHAEQRMIKTRMAVRELRNAGGVLDAAATNTTNLTMISELRKQRIDLAVQLTLGLRDLGPDTRPIRDIKTQIRDLDENIEKIERQMATTDPNQKKVLADLLSQFEAYDNQRKDAEDYYSKVLAANEAARILAARQIEFFTPVVEPIVPVSSTEPKRALWSSICALAAMALFGLSVVIRKYVFS</sequence>
<gene>
    <name evidence="3" type="ORF">SAMN04488125_102220</name>
</gene>
<protein>
    <submittedName>
        <fullName evidence="3">Capsular polysaccharide transport system permease protein</fullName>
    </submittedName>
</protein>
<organism evidence="3 4">
    <name type="scientific">Methylorubrum salsuginis</name>
    <dbReference type="NCBI Taxonomy" id="414703"/>
    <lineage>
        <taxon>Bacteria</taxon>
        <taxon>Pseudomonadati</taxon>
        <taxon>Pseudomonadota</taxon>
        <taxon>Alphaproteobacteria</taxon>
        <taxon>Hyphomicrobiales</taxon>
        <taxon>Methylobacteriaceae</taxon>
        <taxon>Methylorubrum</taxon>
    </lineage>
</organism>
<dbReference type="RefSeq" id="WP_091942136.1">
    <property type="nucleotide sequence ID" value="NZ_FOSV01000002.1"/>
</dbReference>
<dbReference type="OrthoDB" id="7800844at2"/>
<dbReference type="GO" id="GO:0004713">
    <property type="term" value="F:protein tyrosine kinase activity"/>
    <property type="evidence" value="ECO:0007669"/>
    <property type="project" value="TreeGrafter"/>
</dbReference>
<feature type="transmembrane region" description="Helical" evidence="2">
    <location>
        <begin position="54"/>
        <end position="76"/>
    </location>
</feature>
<dbReference type="InterPro" id="IPR050445">
    <property type="entry name" value="Bact_polysacc_biosynth/exp"/>
</dbReference>
<keyword evidence="4" id="KW-1185">Reference proteome</keyword>
<proteinExistence type="predicted"/>
<dbReference type="AlphaFoldDB" id="A0A1I4A4K0"/>
<dbReference type="PANTHER" id="PTHR32309">
    <property type="entry name" value="TYROSINE-PROTEIN KINASE"/>
    <property type="match status" value="1"/>
</dbReference>
<keyword evidence="2" id="KW-0472">Membrane</keyword>
<feature type="coiled-coil region" evidence="1">
    <location>
        <begin position="198"/>
        <end position="251"/>
    </location>
</feature>
<accession>A0A1I4A4K0</accession>
<evidence type="ECO:0000313" key="3">
    <source>
        <dbReference type="EMBL" id="SFK50709.1"/>
    </source>
</evidence>
<evidence type="ECO:0000313" key="4">
    <source>
        <dbReference type="Proteomes" id="UP000198804"/>
    </source>
</evidence>
<name>A0A1I4A4K0_9HYPH</name>
<reference evidence="4" key="1">
    <citation type="submission" date="2016-10" db="EMBL/GenBank/DDBJ databases">
        <authorList>
            <person name="Varghese N."/>
            <person name="Submissions S."/>
        </authorList>
    </citation>
    <scope>NUCLEOTIDE SEQUENCE [LARGE SCALE GENOMIC DNA]</scope>
    <source>
        <strain evidence="4">CGMCC 1.6474</strain>
    </source>
</reference>
<keyword evidence="1" id="KW-0175">Coiled coil</keyword>
<dbReference type="Proteomes" id="UP000198804">
    <property type="component" value="Unassembled WGS sequence"/>
</dbReference>
<evidence type="ECO:0000256" key="2">
    <source>
        <dbReference type="SAM" id="Phobius"/>
    </source>
</evidence>
<keyword evidence="2" id="KW-1133">Transmembrane helix</keyword>
<dbReference type="PANTHER" id="PTHR32309:SF13">
    <property type="entry name" value="FERRIC ENTEROBACTIN TRANSPORT PROTEIN FEPE"/>
    <property type="match status" value="1"/>
</dbReference>
<dbReference type="STRING" id="414703.SAMN04488125_102220"/>
<dbReference type="EMBL" id="FOSV01000002">
    <property type="protein sequence ID" value="SFK50709.1"/>
    <property type="molecule type" value="Genomic_DNA"/>
</dbReference>